<evidence type="ECO:0000256" key="3">
    <source>
        <dbReference type="ARBA" id="ARBA00023002"/>
    </source>
</evidence>
<evidence type="ECO:0000313" key="7">
    <source>
        <dbReference type="EMBL" id="CAG9992923.1"/>
    </source>
</evidence>
<evidence type="ECO:0000256" key="1">
    <source>
        <dbReference type="ARBA" id="ARBA00005176"/>
    </source>
</evidence>
<dbReference type="Gene3D" id="3.40.605.10">
    <property type="entry name" value="Aldehyde Dehydrogenase, Chain A, domain 1"/>
    <property type="match status" value="1"/>
</dbReference>
<comment type="caution">
    <text evidence="7">The sequence shown here is derived from an EMBL/GenBank/DDBJ whole genome shotgun (WGS) entry which is preliminary data.</text>
</comment>
<dbReference type="Proteomes" id="UP000754883">
    <property type="component" value="Unassembled WGS sequence"/>
</dbReference>
<dbReference type="GO" id="GO:0004777">
    <property type="term" value="F:succinate-semialdehyde dehydrogenase (NAD+) activity"/>
    <property type="evidence" value="ECO:0007669"/>
    <property type="project" value="TreeGrafter"/>
</dbReference>
<dbReference type="PANTHER" id="PTHR43353:SF6">
    <property type="entry name" value="CYTOPLASMIC ALDEHYDE DEHYDROGENASE (EUROFUNG)"/>
    <property type="match status" value="1"/>
</dbReference>
<dbReference type="OrthoDB" id="310895at2759"/>
<reference evidence="7" key="1">
    <citation type="submission" date="2021-10" db="EMBL/GenBank/DDBJ databases">
        <authorList>
            <person name="Piombo E."/>
        </authorList>
    </citation>
    <scope>NUCLEOTIDE SEQUENCE</scope>
</reference>
<keyword evidence="3 5" id="KW-0560">Oxidoreductase</keyword>
<evidence type="ECO:0000256" key="4">
    <source>
        <dbReference type="PROSITE-ProRule" id="PRU10007"/>
    </source>
</evidence>
<keyword evidence="8" id="KW-1185">Reference proteome</keyword>
<dbReference type="InterPro" id="IPR029510">
    <property type="entry name" value="Ald_DH_CS_GLU"/>
</dbReference>
<dbReference type="InterPro" id="IPR050740">
    <property type="entry name" value="Aldehyde_DH_Superfamily"/>
</dbReference>
<proteinExistence type="inferred from homology"/>
<feature type="domain" description="Aldehyde dehydrogenase" evidence="6">
    <location>
        <begin position="31"/>
        <end position="496"/>
    </location>
</feature>
<sequence length="500" mass="53607">MSSSSIFCKNVPYTFQDASLLDVRSYVGGGWENSSENKTFAVEDPADQQILANVSDSSVADYERAIDIANTAFKAYRQLTPSNRGQLLRNWAQAVRESSRDLAALCTLELGKPINESIKAVAYAASCLDWFANLADQGCGGETIPSSGNGGRNRIWTVRRPVGVVCAITPWNSPYSGVLKKIAPALAVGCTIVHKPAPETPLCAMALAKTCQRAGFPAGVYNVLASSPGRAAVVGSLFCSHPSVRHVTFTGSTAVGRYLAERCGANLKKITMELGGNAAFIVFDDADLDLAVRELIACKFNSSGQVCIYANRVLVHKGIEKAFTDRLLVAIQERVRLGSPWDDKVTLGPLYAKAGADKIEALRADALAKGASLHTPDVYEDGSTYYPPTVMTRITQEMRISHEEIFGPLVAISTFDKEEEAVSLANSVDTGLAGYVFTQNISRLFRVAEELQAGMVGAQTGSISAIEQPFGGVRDSGMGREGSIHALEEYTDIKSITLAL</sequence>
<dbReference type="GO" id="GO:0009450">
    <property type="term" value="P:gamma-aminobutyric acid catabolic process"/>
    <property type="evidence" value="ECO:0007669"/>
    <property type="project" value="TreeGrafter"/>
</dbReference>
<dbReference type="InterPro" id="IPR015590">
    <property type="entry name" value="Aldehyde_DH_dom"/>
</dbReference>
<comment type="pathway">
    <text evidence="1">Amino-acid degradation; 4-aminobutanoate degradation.</text>
</comment>
<accession>A0A9N9Y4P7</accession>
<dbReference type="Pfam" id="PF00171">
    <property type="entry name" value="Aldedh"/>
    <property type="match status" value="1"/>
</dbReference>
<dbReference type="FunFam" id="3.40.605.10:FF:000007">
    <property type="entry name" value="NAD/NADP-dependent betaine aldehyde dehydrogenase"/>
    <property type="match status" value="1"/>
</dbReference>
<gene>
    <name evidence="7" type="ORF">CBYS24578_00016808</name>
</gene>
<dbReference type="AlphaFoldDB" id="A0A9N9Y4P7"/>
<evidence type="ECO:0000256" key="2">
    <source>
        <dbReference type="ARBA" id="ARBA00009986"/>
    </source>
</evidence>
<dbReference type="InterPro" id="IPR016161">
    <property type="entry name" value="Ald_DH/histidinol_DH"/>
</dbReference>
<evidence type="ECO:0000256" key="5">
    <source>
        <dbReference type="RuleBase" id="RU003345"/>
    </source>
</evidence>
<organism evidence="7 8">
    <name type="scientific">Clonostachys byssicola</name>
    <dbReference type="NCBI Taxonomy" id="160290"/>
    <lineage>
        <taxon>Eukaryota</taxon>
        <taxon>Fungi</taxon>
        <taxon>Dikarya</taxon>
        <taxon>Ascomycota</taxon>
        <taxon>Pezizomycotina</taxon>
        <taxon>Sordariomycetes</taxon>
        <taxon>Hypocreomycetidae</taxon>
        <taxon>Hypocreales</taxon>
        <taxon>Bionectriaceae</taxon>
        <taxon>Clonostachys</taxon>
    </lineage>
</organism>
<dbReference type="InterPro" id="IPR016162">
    <property type="entry name" value="Ald_DH_N"/>
</dbReference>
<dbReference type="Gene3D" id="3.40.309.10">
    <property type="entry name" value="Aldehyde Dehydrogenase, Chain A, domain 2"/>
    <property type="match status" value="1"/>
</dbReference>
<comment type="similarity">
    <text evidence="2 5">Belongs to the aldehyde dehydrogenase family.</text>
</comment>
<name>A0A9N9Y4P7_9HYPO</name>
<dbReference type="CDD" id="cd07103">
    <property type="entry name" value="ALDH_F5_SSADH_GabD"/>
    <property type="match status" value="1"/>
</dbReference>
<dbReference type="EMBL" id="CABFNO020001508">
    <property type="protein sequence ID" value="CAG9992923.1"/>
    <property type="molecule type" value="Genomic_DNA"/>
</dbReference>
<feature type="active site" evidence="4">
    <location>
        <position position="273"/>
    </location>
</feature>
<evidence type="ECO:0000259" key="6">
    <source>
        <dbReference type="Pfam" id="PF00171"/>
    </source>
</evidence>
<dbReference type="SUPFAM" id="SSF53720">
    <property type="entry name" value="ALDH-like"/>
    <property type="match status" value="1"/>
</dbReference>
<dbReference type="InterPro" id="IPR016163">
    <property type="entry name" value="Ald_DH_C"/>
</dbReference>
<dbReference type="PANTHER" id="PTHR43353">
    <property type="entry name" value="SUCCINATE-SEMIALDEHYDE DEHYDROGENASE, MITOCHONDRIAL"/>
    <property type="match status" value="1"/>
</dbReference>
<evidence type="ECO:0000313" key="8">
    <source>
        <dbReference type="Proteomes" id="UP000754883"/>
    </source>
</evidence>
<dbReference type="FunFam" id="3.40.309.10:FF:000004">
    <property type="entry name" value="Succinate-semialdehyde dehydrogenase I"/>
    <property type="match status" value="1"/>
</dbReference>
<dbReference type="PROSITE" id="PS00687">
    <property type="entry name" value="ALDEHYDE_DEHYDR_GLU"/>
    <property type="match status" value="1"/>
</dbReference>
<protein>
    <recommendedName>
        <fullName evidence="6">Aldehyde dehydrogenase domain-containing protein</fullName>
    </recommendedName>
</protein>